<dbReference type="STRING" id="50429.A0A2B4SPN4"/>
<dbReference type="SMART" id="SM00034">
    <property type="entry name" value="CLECT"/>
    <property type="match status" value="1"/>
</dbReference>
<reference evidence="6" key="1">
    <citation type="journal article" date="2017" name="bioRxiv">
        <title>Comparative analysis of the genomes of Stylophora pistillata and Acropora digitifera provides evidence for extensive differences between species of corals.</title>
        <authorList>
            <person name="Voolstra C.R."/>
            <person name="Li Y."/>
            <person name="Liew Y.J."/>
            <person name="Baumgarten S."/>
            <person name="Zoccola D."/>
            <person name="Flot J.-F."/>
            <person name="Tambutte S."/>
            <person name="Allemand D."/>
            <person name="Aranda M."/>
        </authorList>
    </citation>
    <scope>NUCLEOTIDE SEQUENCE [LARGE SCALE GENOMIC DNA]</scope>
</reference>
<evidence type="ECO:0000259" key="4">
    <source>
        <dbReference type="PROSITE" id="PS50948"/>
    </source>
</evidence>
<evidence type="ECO:0000313" key="6">
    <source>
        <dbReference type="Proteomes" id="UP000225706"/>
    </source>
</evidence>
<feature type="domain" description="C-type lectin" evidence="3">
    <location>
        <begin position="34"/>
        <end position="149"/>
    </location>
</feature>
<dbReference type="InterPro" id="IPR050111">
    <property type="entry name" value="C-type_lectin/snaclec_domain"/>
</dbReference>
<dbReference type="PANTHER" id="PTHR22803">
    <property type="entry name" value="MANNOSE, PHOSPHOLIPASE, LECTIN RECEPTOR RELATED"/>
    <property type="match status" value="1"/>
</dbReference>
<dbReference type="SUPFAM" id="SSF56436">
    <property type="entry name" value="C-type lectin-like"/>
    <property type="match status" value="1"/>
</dbReference>
<dbReference type="Gene3D" id="3.10.100.10">
    <property type="entry name" value="Mannose-Binding Protein A, subunit A"/>
    <property type="match status" value="1"/>
</dbReference>
<dbReference type="PROSITE" id="PS00615">
    <property type="entry name" value="C_TYPE_LECTIN_1"/>
    <property type="match status" value="1"/>
</dbReference>
<dbReference type="InterPro" id="IPR016186">
    <property type="entry name" value="C-type_lectin-like/link_sf"/>
</dbReference>
<accession>A0A2B4SPN4</accession>
<proteinExistence type="predicted"/>
<comment type="caution">
    <text evidence="5">The sequence shown here is derived from an EMBL/GenBank/DDBJ whole genome shotgun (WGS) entry which is preliminary data.</text>
</comment>
<dbReference type="OrthoDB" id="441660at2759"/>
<feature type="domain" description="Apple" evidence="4">
    <location>
        <begin position="148"/>
        <end position="235"/>
    </location>
</feature>
<dbReference type="SUPFAM" id="SSF57414">
    <property type="entry name" value="Hairpin loop containing domain-like"/>
    <property type="match status" value="1"/>
</dbReference>
<dbReference type="AlphaFoldDB" id="A0A2B4SPN4"/>
<dbReference type="Pfam" id="PF00059">
    <property type="entry name" value="Lectin_C"/>
    <property type="match status" value="1"/>
</dbReference>
<dbReference type="InterPro" id="IPR016187">
    <property type="entry name" value="CTDL_fold"/>
</dbReference>
<keyword evidence="1" id="KW-1015">Disulfide bond</keyword>
<evidence type="ECO:0000256" key="2">
    <source>
        <dbReference type="SAM" id="SignalP"/>
    </source>
</evidence>
<organism evidence="5 6">
    <name type="scientific">Stylophora pistillata</name>
    <name type="common">Smooth cauliflower coral</name>
    <dbReference type="NCBI Taxonomy" id="50429"/>
    <lineage>
        <taxon>Eukaryota</taxon>
        <taxon>Metazoa</taxon>
        <taxon>Cnidaria</taxon>
        <taxon>Anthozoa</taxon>
        <taxon>Hexacorallia</taxon>
        <taxon>Scleractinia</taxon>
        <taxon>Astrocoeniina</taxon>
        <taxon>Pocilloporidae</taxon>
        <taxon>Stylophora</taxon>
    </lineage>
</organism>
<dbReference type="Gene3D" id="3.50.4.10">
    <property type="entry name" value="Hepatocyte Growth Factor"/>
    <property type="match status" value="1"/>
</dbReference>
<evidence type="ECO:0000259" key="3">
    <source>
        <dbReference type="PROSITE" id="PS50041"/>
    </source>
</evidence>
<dbReference type="Proteomes" id="UP000225706">
    <property type="component" value="Unassembled WGS sequence"/>
</dbReference>
<dbReference type="InterPro" id="IPR018378">
    <property type="entry name" value="C-type_lectin_CS"/>
</dbReference>
<feature type="signal peptide" evidence="2">
    <location>
        <begin position="1"/>
        <end position="17"/>
    </location>
</feature>
<sequence>MIISFLCVVALYLPSKGFDEDLTGWTCPRDWLYFNGSCYRAHDTKLSWFDARVACEKNEGELLSINSEGEQQFVYKRMAVNKTFWIGLVKDNSSRRFRWSKGEELAYLNWIPGEGNTVNEDCGEMTDYSSFHGQWNDKCCSKKQPYICEKDAVSGRYFKTLPNTQLTEHVIDHLIVQSDIECLLWCGRNQNCTSVNYRPGDSPSTSLCEINAAIANEFPEDMVKSEEFDYYEALG</sequence>
<dbReference type="Pfam" id="PF00024">
    <property type="entry name" value="PAN_1"/>
    <property type="match status" value="1"/>
</dbReference>
<feature type="chain" id="PRO_5012608977" evidence="2">
    <location>
        <begin position="18"/>
        <end position="235"/>
    </location>
</feature>
<name>A0A2B4SPN4_STYPI</name>
<evidence type="ECO:0000256" key="1">
    <source>
        <dbReference type="ARBA" id="ARBA00023157"/>
    </source>
</evidence>
<dbReference type="InterPro" id="IPR001304">
    <property type="entry name" value="C-type_lectin-like"/>
</dbReference>
<dbReference type="CDD" id="cd00037">
    <property type="entry name" value="CLECT"/>
    <property type="match status" value="1"/>
</dbReference>
<dbReference type="PROSITE" id="PS50041">
    <property type="entry name" value="C_TYPE_LECTIN_2"/>
    <property type="match status" value="1"/>
</dbReference>
<keyword evidence="6" id="KW-1185">Reference proteome</keyword>
<keyword evidence="2" id="KW-0732">Signal</keyword>
<dbReference type="SMART" id="SM00473">
    <property type="entry name" value="PAN_AP"/>
    <property type="match status" value="1"/>
</dbReference>
<dbReference type="PROSITE" id="PS50948">
    <property type="entry name" value="PAN"/>
    <property type="match status" value="1"/>
</dbReference>
<dbReference type="InterPro" id="IPR003609">
    <property type="entry name" value="Pan_app"/>
</dbReference>
<dbReference type="EMBL" id="LSMT01000041">
    <property type="protein sequence ID" value="PFX31079.1"/>
    <property type="molecule type" value="Genomic_DNA"/>
</dbReference>
<protein>
    <submittedName>
        <fullName evidence="5">Aggrecan core protein</fullName>
    </submittedName>
</protein>
<gene>
    <name evidence="5" type="primary">ACAN</name>
    <name evidence="5" type="ORF">AWC38_SpisGene4153</name>
</gene>
<evidence type="ECO:0000313" key="5">
    <source>
        <dbReference type="EMBL" id="PFX31079.1"/>
    </source>
</evidence>